<dbReference type="AlphaFoldDB" id="A0A3S5FEG3"/>
<comment type="caution">
    <text evidence="1">The sequence shown here is derived from an EMBL/GenBank/DDBJ whole genome shotgun (WGS) entry which is preliminary data.</text>
</comment>
<keyword evidence="2" id="KW-1185">Reference proteome</keyword>
<reference evidence="1" key="1">
    <citation type="submission" date="2018-11" db="EMBL/GenBank/DDBJ databases">
        <authorList>
            <consortium name="Pathogen Informatics"/>
        </authorList>
    </citation>
    <scope>NUCLEOTIDE SEQUENCE</scope>
</reference>
<evidence type="ECO:0000313" key="1">
    <source>
        <dbReference type="EMBL" id="VEL25193.1"/>
    </source>
</evidence>
<gene>
    <name evidence="1" type="ORF">PXEA_LOCUS18633</name>
</gene>
<evidence type="ECO:0000313" key="2">
    <source>
        <dbReference type="Proteomes" id="UP000784294"/>
    </source>
</evidence>
<proteinExistence type="predicted"/>
<accession>A0A3S5FEG3</accession>
<protein>
    <submittedName>
        <fullName evidence="1">Uncharacterized protein</fullName>
    </submittedName>
</protein>
<dbReference type="Proteomes" id="UP000784294">
    <property type="component" value="Unassembled WGS sequence"/>
</dbReference>
<name>A0A3S5FEG3_9PLAT</name>
<sequence length="137" mass="14906">MMVWQGVNQEDAAGAEASLSLRSRGVQPGGSEGQLSGMQQILNGSIALWDTAKVAKRCRSERISAGRQTDLECVSAFESQWSSYRFSRERRWGLVCGCKLTKGKAGMDVGNHIGPCGQLSIIQSITVMSGQKRIRVE</sequence>
<organism evidence="1 2">
    <name type="scientific">Protopolystoma xenopodis</name>
    <dbReference type="NCBI Taxonomy" id="117903"/>
    <lineage>
        <taxon>Eukaryota</taxon>
        <taxon>Metazoa</taxon>
        <taxon>Spiralia</taxon>
        <taxon>Lophotrochozoa</taxon>
        <taxon>Platyhelminthes</taxon>
        <taxon>Monogenea</taxon>
        <taxon>Polyopisthocotylea</taxon>
        <taxon>Polystomatidea</taxon>
        <taxon>Polystomatidae</taxon>
        <taxon>Protopolystoma</taxon>
    </lineage>
</organism>
<dbReference type="EMBL" id="CAAALY010072219">
    <property type="protein sequence ID" value="VEL25193.1"/>
    <property type="molecule type" value="Genomic_DNA"/>
</dbReference>